<gene>
    <name evidence="1" type="ORF">PMAYCL1PPCAC_13961</name>
</gene>
<feature type="non-terminal residue" evidence="1">
    <location>
        <position position="1"/>
    </location>
</feature>
<protein>
    <submittedName>
        <fullName evidence="1">Uncharacterized protein</fullName>
    </submittedName>
</protein>
<sequence>KGDGTIRRLADPVVTPQCIMCEIYPTTACGYMLHLQLHHKTTLLASGVYLLCSCGFRYNTHNDQKNHGKKCTGHEFVLHKLDRMTPQCVLC</sequence>
<organism evidence="1 2">
    <name type="scientific">Pristionchus mayeri</name>
    <dbReference type="NCBI Taxonomy" id="1317129"/>
    <lineage>
        <taxon>Eukaryota</taxon>
        <taxon>Metazoa</taxon>
        <taxon>Ecdysozoa</taxon>
        <taxon>Nematoda</taxon>
        <taxon>Chromadorea</taxon>
        <taxon>Rhabditida</taxon>
        <taxon>Rhabditina</taxon>
        <taxon>Diplogasteromorpha</taxon>
        <taxon>Diplogasteroidea</taxon>
        <taxon>Neodiplogasteridae</taxon>
        <taxon>Pristionchus</taxon>
    </lineage>
</organism>
<evidence type="ECO:0000313" key="1">
    <source>
        <dbReference type="EMBL" id="GMR43766.1"/>
    </source>
</evidence>
<name>A0AAN4ZRK2_9BILA</name>
<accession>A0AAN4ZRK2</accession>
<dbReference type="AlphaFoldDB" id="A0AAN4ZRK2"/>
<keyword evidence="2" id="KW-1185">Reference proteome</keyword>
<dbReference type="Proteomes" id="UP001328107">
    <property type="component" value="Unassembled WGS sequence"/>
</dbReference>
<feature type="non-terminal residue" evidence="1">
    <location>
        <position position="91"/>
    </location>
</feature>
<comment type="caution">
    <text evidence="1">The sequence shown here is derived from an EMBL/GenBank/DDBJ whole genome shotgun (WGS) entry which is preliminary data.</text>
</comment>
<proteinExistence type="predicted"/>
<dbReference type="EMBL" id="BTRK01000003">
    <property type="protein sequence ID" value="GMR43766.1"/>
    <property type="molecule type" value="Genomic_DNA"/>
</dbReference>
<evidence type="ECO:0000313" key="2">
    <source>
        <dbReference type="Proteomes" id="UP001328107"/>
    </source>
</evidence>
<reference evidence="2" key="1">
    <citation type="submission" date="2022-10" db="EMBL/GenBank/DDBJ databases">
        <title>Genome assembly of Pristionchus species.</title>
        <authorList>
            <person name="Yoshida K."/>
            <person name="Sommer R.J."/>
        </authorList>
    </citation>
    <scope>NUCLEOTIDE SEQUENCE [LARGE SCALE GENOMIC DNA]</scope>
    <source>
        <strain evidence="2">RS5460</strain>
    </source>
</reference>